<keyword evidence="1" id="KW-0812">Transmembrane</keyword>
<feature type="transmembrane region" description="Helical" evidence="1">
    <location>
        <begin position="384"/>
        <end position="401"/>
    </location>
</feature>
<gene>
    <name evidence="2" type="ORF">BcellWH2_05435</name>
</gene>
<sequence length="423" mass="49343">MVFLPLLICAFVLYFSGKKVGSYIIFFFFFLKGFQLIPEIWFGIKPADYALIYVVSLFIWGCIKYEDFIPKNKITLFIGIFLGFIVFECFLSRFYYHIDWESIIRTGRQSLFVLVYFLFRRLEKNEILQLTKILLVILSLQSVLFIIQTVSGIGLLTDNEHHFPYGGLYRFYNVPILMYVLVFYAVFANPFTGYLKIFTTITPVLNIFAPMHRSLIVIFVIVFLVGVLWIRGYLKSTRNMIISSLTISIVVIILGLHLNSRAVSDIERISQGEFLEIESIELNEDSSLLFRMAHFFERYMEVTETTIGTLWGLGFMAEDSRYTDNHFNFIIGLPNVQNEGTIQVDTSDIAWSIFIIRYGILGTFIYLLLYGYTILYYWRIKNNFSASVVLSLFLVLGISFTSDQLYYTTALVFPLLYHDYYEN</sequence>
<dbReference type="Proteomes" id="UP000061809">
    <property type="component" value="Chromosome"/>
</dbReference>
<feature type="transmembrane region" description="Helical" evidence="1">
    <location>
        <begin position="176"/>
        <end position="195"/>
    </location>
</feature>
<reference evidence="2 3" key="1">
    <citation type="journal article" date="2015" name="Science">
        <title>Genetic determinants of in vivo fitness and diet responsiveness in multiple human gut Bacteroides.</title>
        <authorList>
            <person name="Wu M."/>
            <person name="McNulty N.P."/>
            <person name="Rodionov D.A."/>
            <person name="Khoroshkin M.S."/>
            <person name="Griffin N.W."/>
            <person name="Cheng J."/>
            <person name="Latreille P."/>
            <person name="Kerstetter R.A."/>
            <person name="Terrapon N."/>
            <person name="Henrissat B."/>
            <person name="Osterman A.L."/>
            <person name="Gordon J.I."/>
        </authorList>
    </citation>
    <scope>NUCLEOTIDE SEQUENCE [LARGE SCALE GENOMIC DNA]</scope>
    <source>
        <strain evidence="2 3">WH2</strain>
    </source>
</reference>
<accession>A0A0P0GW58</accession>
<feature type="transmembrane region" description="Helical" evidence="1">
    <location>
        <begin position="215"/>
        <end position="234"/>
    </location>
</feature>
<dbReference type="KEGG" id="bcel:BcellWH2_05435"/>
<evidence type="ECO:0000256" key="1">
    <source>
        <dbReference type="SAM" id="Phobius"/>
    </source>
</evidence>
<evidence type="ECO:0008006" key="4">
    <source>
        <dbReference type="Google" id="ProtNLM"/>
    </source>
</evidence>
<feature type="transmembrane region" description="Helical" evidence="1">
    <location>
        <begin position="358"/>
        <end position="378"/>
    </location>
</feature>
<keyword evidence="1" id="KW-1133">Transmembrane helix</keyword>
<feature type="transmembrane region" description="Helical" evidence="1">
    <location>
        <begin position="41"/>
        <end position="62"/>
    </location>
</feature>
<feature type="transmembrane region" description="Helical" evidence="1">
    <location>
        <begin position="240"/>
        <end position="258"/>
    </location>
</feature>
<feature type="transmembrane region" description="Helical" evidence="1">
    <location>
        <begin position="74"/>
        <end position="96"/>
    </location>
</feature>
<proteinExistence type="predicted"/>
<keyword evidence="1" id="KW-0472">Membrane</keyword>
<organism evidence="2 3">
    <name type="scientific">Bacteroides cellulosilyticus</name>
    <dbReference type="NCBI Taxonomy" id="246787"/>
    <lineage>
        <taxon>Bacteria</taxon>
        <taxon>Pseudomonadati</taxon>
        <taxon>Bacteroidota</taxon>
        <taxon>Bacteroidia</taxon>
        <taxon>Bacteroidales</taxon>
        <taxon>Bacteroidaceae</taxon>
        <taxon>Bacteroides</taxon>
    </lineage>
</organism>
<protein>
    <recommendedName>
        <fullName evidence="4">O-antigen ligase domain-containing protein</fullName>
    </recommendedName>
</protein>
<dbReference type="EMBL" id="CP012801">
    <property type="protein sequence ID" value="ALJ62634.1"/>
    <property type="molecule type" value="Genomic_DNA"/>
</dbReference>
<feature type="transmembrane region" description="Helical" evidence="1">
    <location>
        <begin position="131"/>
        <end position="156"/>
    </location>
</feature>
<evidence type="ECO:0000313" key="2">
    <source>
        <dbReference type="EMBL" id="ALJ62634.1"/>
    </source>
</evidence>
<dbReference type="PATRIC" id="fig|246787.4.peg.5607"/>
<evidence type="ECO:0000313" key="3">
    <source>
        <dbReference type="Proteomes" id="UP000061809"/>
    </source>
</evidence>
<name>A0A0P0GW58_9BACE</name>
<dbReference type="AlphaFoldDB" id="A0A0P0GW58"/>